<dbReference type="GO" id="GO:0015627">
    <property type="term" value="C:type II protein secretion system complex"/>
    <property type="evidence" value="ECO:0007669"/>
    <property type="project" value="TreeGrafter"/>
</dbReference>
<dbReference type="InterPro" id="IPR050810">
    <property type="entry name" value="Bact_Secretion_Sys_Channel"/>
</dbReference>
<dbReference type="PROSITE" id="PS51257">
    <property type="entry name" value="PROKAR_LIPOPROTEIN"/>
    <property type="match status" value="1"/>
</dbReference>
<accession>A0A1C2DRY0</accession>
<dbReference type="PANTHER" id="PTHR30332">
    <property type="entry name" value="PROBABLE GENERAL SECRETION PATHWAY PROTEIN D"/>
    <property type="match status" value="1"/>
</dbReference>
<feature type="region of interest" description="Disordered" evidence="5">
    <location>
        <begin position="448"/>
        <end position="467"/>
    </location>
</feature>
<evidence type="ECO:0000313" key="7">
    <source>
        <dbReference type="EMBL" id="OCX17385.1"/>
    </source>
</evidence>
<evidence type="ECO:0000256" key="4">
    <source>
        <dbReference type="RuleBase" id="RU004003"/>
    </source>
</evidence>
<dbReference type="InterPro" id="IPR004846">
    <property type="entry name" value="T2SS/T3SS_dom"/>
</dbReference>
<dbReference type="OrthoDB" id="6638496at2"/>
<evidence type="ECO:0000256" key="2">
    <source>
        <dbReference type="ARBA" id="ARBA00022729"/>
    </source>
</evidence>
<dbReference type="RefSeq" id="WP_065990674.1">
    <property type="nucleotide sequence ID" value="NZ_MDEN01000065.1"/>
</dbReference>
<dbReference type="GO" id="GO:0009306">
    <property type="term" value="P:protein secretion"/>
    <property type="evidence" value="ECO:0007669"/>
    <property type="project" value="InterPro"/>
</dbReference>
<proteinExistence type="inferred from homology"/>
<comment type="similarity">
    <text evidence="4">Belongs to the bacterial secretin family.</text>
</comment>
<feature type="domain" description="Type II/III secretion system secretin-like" evidence="6">
    <location>
        <begin position="411"/>
        <end position="549"/>
    </location>
</feature>
<dbReference type="Pfam" id="PF00263">
    <property type="entry name" value="Secretin"/>
    <property type="match status" value="1"/>
</dbReference>
<gene>
    <name evidence="7" type="ORF">BBI10_17925</name>
</gene>
<sequence>MTSYMKRSLAVAVALALSGCGALTERDGIRGASAEGNQKVQDSLTRLRQEDQLRGAAVREFDGVWLGGKTVKVSRDAELPAVFSQPIRFSFPDKPTLNVFADRISKITNLSVRVSPDALVPIQVFTAQRMGASGGAPALQAPSPMAMSVPLSGSLGQSVPSLASMPGMSGNGYMAVAQGNPAPRSFFLDQASSAGSTLSELLDQRTAEYGVGWDFKDGIIQISRLVTRTYQIATITDINDVSSTIAKTASTGANDNSGSSGSGGTSQAGQLSSSSDVSAKMTANVDVVKNLKIAIAGALTPNGIGKMSISDSGVVTVTDTREVQEQVEELMSAENKSVGRQVRMRMQIVDLTSTSDNDAAVNWSWLINNAASKWNVNFFSPAGLPGGSTGFGQFGVIRNGDNSTTSTFLQALATVGKVNIRKDETYSMMNNRPLSVANTENFIYPARSTSASSNGNNNSTTVVPGVEPGQLTTGTFLNMRPSIQPNGSVIVQFSMDASMRGATNTFVSNGVTLQYPQSTANQYQFYASVVSGETTVLAGVQNVQQQTTDKSFDGQLTPLSELGASIAATARVPTSSAANAAVES</sequence>
<dbReference type="Proteomes" id="UP000095143">
    <property type="component" value="Unassembled WGS sequence"/>
</dbReference>
<evidence type="ECO:0000256" key="3">
    <source>
        <dbReference type="ARBA" id="ARBA00023136"/>
    </source>
</evidence>
<dbReference type="EMBL" id="MDEN01000065">
    <property type="protein sequence ID" value="OCX17385.1"/>
    <property type="molecule type" value="Genomic_DNA"/>
</dbReference>
<organism evidence="7 8">
    <name type="scientific">Pseudomonas graminis</name>
    <dbReference type="NCBI Taxonomy" id="158627"/>
    <lineage>
        <taxon>Bacteria</taxon>
        <taxon>Pseudomonadati</taxon>
        <taxon>Pseudomonadota</taxon>
        <taxon>Gammaproteobacteria</taxon>
        <taxon>Pseudomonadales</taxon>
        <taxon>Pseudomonadaceae</taxon>
        <taxon>Pseudomonas</taxon>
    </lineage>
</organism>
<comment type="subcellular location">
    <subcellularLocation>
        <location evidence="1">Membrane</location>
    </subcellularLocation>
</comment>
<dbReference type="GO" id="GO:0016020">
    <property type="term" value="C:membrane"/>
    <property type="evidence" value="ECO:0007669"/>
    <property type="project" value="UniProtKB-SubCell"/>
</dbReference>
<keyword evidence="3" id="KW-0472">Membrane</keyword>
<protein>
    <recommendedName>
        <fullName evidence="6">Type II/III secretion system secretin-like domain-containing protein</fullName>
    </recommendedName>
</protein>
<feature type="compositionally biased region" description="Low complexity" evidence="5">
    <location>
        <begin position="448"/>
        <end position="461"/>
    </location>
</feature>
<name>A0A1C2DRY0_9PSED</name>
<evidence type="ECO:0000256" key="1">
    <source>
        <dbReference type="ARBA" id="ARBA00004370"/>
    </source>
</evidence>
<dbReference type="AlphaFoldDB" id="A0A1C2DRY0"/>
<feature type="region of interest" description="Disordered" evidence="5">
    <location>
        <begin position="249"/>
        <end position="273"/>
    </location>
</feature>
<evidence type="ECO:0000259" key="6">
    <source>
        <dbReference type="Pfam" id="PF00263"/>
    </source>
</evidence>
<comment type="caution">
    <text evidence="7">The sequence shown here is derived from an EMBL/GenBank/DDBJ whole genome shotgun (WGS) entry which is preliminary data.</text>
</comment>
<feature type="compositionally biased region" description="Low complexity" evidence="5">
    <location>
        <begin position="250"/>
        <end position="259"/>
    </location>
</feature>
<evidence type="ECO:0000256" key="5">
    <source>
        <dbReference type="SAM" id="MobiDB-lite"/>
    </source>
</evidence>
<keyword evidence="2" id="KW-0732">Signal</keyword>
<evidence type="ECO:0000313" key="8">
    <source>
        <dbReference type="Proteomes" id="UP000095143"/>
    </source>
</evidence>
<dbReference type="PANTHER" id="PTHR30332:SF24">
    <property type="entry name" value="SECRETIN GSPD-RELATED"/>
    <property type="match status" value="1"/>
</dbReference>
<reference evidence="7 8" key="1">
    <citation type="submission" date="2016-08" db="EMBL/GenBank/DDBJ databases">
        <title>Whole genome sequence of Pseudomonas graminis strain UASWS1507, a potential biological control agent for agriculture.</title>
        <authorList>
            <person name="Crovadore J."/>
            <person name="Calmin G."/>
            <person name="Chablais R."/>
            <person name="Cochard B."/>
            <person name="Lefort F."/>
        </authorList>
    </citation>
    <scope>NUCLEOTIDE SEQUENCE [LARGE SCALE GENOMIC DNA]</scope>
    <source>
        <strain evidence="7 8">UASWS1507</strain>
    </source>
</reference>